<name>A0ABD1Q3M2_9LAMI</name>
<evidence type="ECO:0000313" key="3">
    <source>
        <dbReference type="EMBL" id="KAL2470746.1"/>
    </source>
</evidence>
<organism evidence="3 4">
    <name type="scientific">Abeliophyllum distichum</name>
    <dbReference type="NCBI Taxonomy" id="126358"/>
    <lineage>
        <taxon>Eukaryota</taxon>
        <taxon>Viridiplantae</taxon>
        <taxon>Streptophyta</taxon>
        <taxon>Embryophyta</taxon>
        <taxon>Tracheophyta</taxon>
        <taxon>Spermatophyta</taxon>
        <taxon>Magnoliopsida</taxon>
        <taxon>eudicotyledons</taxon>
        <taxon>Gunneridae</taxon>
        <taxon>Pentapetalae</taxon>
        <taxon>asterids</taxon>
        <taxon>lamiids</taxon>
        <taxon>Lamiales</taxon>
        <taxon>Oleaceae</taxon>
        <taxon>Forsythieae</taxon>
        <taxon>Abeliophyllum</taxon>
    </lineage>
</organism>
<evidence type="ECO:0000313" key="4">
    <source>
        <dbReference type="Proteomes" id="UP001604336"/>
    </source>
</evidence>
<dbReference type="InterPro" id="IPR012337">
    <property type="entry name" value="RNaseH-like_sf"/>
</dbReference>
<dbReference type="InterPro" id="IPR006941">
    <property type="entry name" value="RNase_CAF1"/>
</dbReference>
<accession>A0ABD1Q3M2</accession>
<reference evidence="4" key="1">
    <citation type="submission" date="2024-07" db="EMBL/GenBank/DDBJ databases">
        <title>Two chromosome-level genome assemblies of Korean endemic species Abeliophyllum distichum and Forsythia ovata (Oleaceae).</title>
        <authorList>
            <person name="Jang H."/>
        </authorList>
    </citation>
    <scope>NUCLEOTIDE SEQUENCE [LARGE SCALE GENOMIC DNA]</scope>
</reference>
<proteinExistence type="inferred from homology"/>
<dbReference type="PANTHER" id="PTHR15092">
    <property type="entry name" value="POLY A -SPECIFIC RIBONUCLEASE/TARGET OF EGR1, MEMBER 1"/>
    <property type="match status" value="1"/>
</dbReference>
<comment type="cofactor">
    <cofactor evidence="1">
        <name>a divalent metal cation</name>
        <dbReference type="ChEBI" id="CHEBI:60240"/>
    </cofactor>
</comment>
<dbReference type="SUPFAM" id="SSF53098">
    <property type="entry name" value="Ribonuclease H-like"/>
    <property type="match status" value="1"/>
</dbReference>
<evidence type="ECO:0000256" key="2">
    <source>
        <dbReference type="ARBA" id="ARBA00008372"/>
    </source>
</evidence>
<dbReference type="Gene3D" id="3.30.420.10">
    <property type="entry name" value="Ribonuclease H-like superfamily/Ribonuclease H"/>
    <property type="match status" value="2"/>
</dbReference>
<comment type="similarity">
    <text evidence="2">Belongs to the CAF1 family.</text>
</comment>
<evidence type="ECO:0000256" key="1">
    <source>
        <dbReference type="ARBA" id="ARBA00001968"/>
    </source>
</evidence>
<dbReference type="Pfam" id="PF04857">
    <property type="entry name" value="CAF1"/>
    <property type="match status" value="1"/>
</dbReference>
<protein>
    <submittedName>
        <fullName evidence="3">Poly(A)-specific ribonuclease PARN-like</fullName>
    </submittedName>
</protein>
<dbReference type="AlphaFoldDB" id="A0ABD1Q3M2"/>
<keyword evidence="4" id="KW-1185">Reference proteome</keyword>
<dbReference type="Proteomes" id="UP001604336">
    <property type="component" value="Unassembled WGS sequence"/>
</dbReference>
<dbReference type="PANTHER" id="PTHR15092:SF42">
    <property type="entry name" value="POLY(A)-SPECIFIC RIBONUCLEASE PARN-LIKE"/>
    <property type="match status" value="1"/>
</dbReference>
<dbReference type="InterPro" id="IPR036397">
    <property type="entry name" value="RNaseH_sf"/>
</dbReference>
<sequence>MSPRLQMLHKRFFCTKIFPTAADHHFRLRRHQNQWLIKQVTKSNFSEALGEIRTHISNSDFIAVSLQQTGAYSAPWQRVLPIDIAETAYLKAKRAAERFQVLQFAVCPFSVKASKLIAHPYNFHLFPRDELKIAMPSYSFSCQLSYLTTMAREGFDFNACIYDGISYLSRAQELAAADRIGHSSPSSYVVPSSSANSVADSVFTERTKSRVRHWVNACKDSNKKTEDALINTLRKLVSGSELYGSRPCLIINVCSERQVQLVLEMLKEVVDVVPMVVPARGGEVQAIRVVLTSSEEDKNLLEKELQDMEEEHNKRVRGFREVIDLISTSQKPVVAHNTLNDFTFIYSKFLAPLPSSMDEFRSSLLLVFPHILDVNHLMKEIGPFEKLNNLPASISYLRRKFFAPIDMEVSHRAEADNVQIHGRNVLRISELFAKLCSVLKINPETFEDDYCHLSSALQCHANTFNPSLTSSEDPIDEDVRIWNKNSRRISINNLVLLWGLESGISAAKLKALLHGSHEVFSKEFDVQMVDKNCAVIVFWTTGFSDRFLRIMDSGEIFCESLKDMISEGLAAASYKTYRSVCKLGLWEADLADALDKALEKTKRLTEAKSEEDLSILCTVVRFKSCSFGFLVDVDGFFDLEAFWTEECQGTWLLNVLTVTVPMNLRNIIKSLGETCPNPPLMLGRLISKQLP</sequence>
<comment type="caution">
    <text evidence="3">The sequence shown here is derived from an EMBL/GenBank/DDBJ whole genome shotgun (WGS) entry which is preliminary data.</text>
</comment>
<dbReference type="EMBL" id="JBFOLK010000012">
    <property type="protein sequence ID" value="KAL2470746.1"/>
    <property type="molecule type" value="Genomic_DNA"/>
</dbReference>
<dbReference type="InterPro" id="IPR051181">
    <property type="entry name" value="CAF1_poly(A)_ribonucleases"/>
</dbReference>
<gene>
    <name evidence="3" type="ORF">Adt_38882</name>
</gene>